<feature type="region of interest" description="Disordered" evidence="1">
    <location>
        <begin position="1"/>
        <end position="20"/>
    </location>
</feature>
<reference evidence="2 3" key="1">
    <citation type="submission" date="2007-06" db="EMBL/GenBank/DDBJ databases">
        <authorList>
            <person name="Shimkets L."/>
            <person name="Ferriera S."/>
            <person name="Johnson J."/>
            <person name="Kravitz S."/>
            <person name="Beeson K."/>
            <person name="Sutton G."/>
            <person name="Rogers Y.-H."/>
            <person name="Friedman R."/>
            <person name="Frazier M."/>
            <person name="Venter J.C."/>
        </authorList>
    </citation>
    <scope>NUCLEOTIDE SEQUENCE [LARGE SCALE GENOMIC DNA]</scope>
    <source>
        <strain evidence="2 3">SIR-1</strain>
    </source>
</reference>
<dbReference type="AlphaFoldDB" id="A6GAV0"/>
<proteinExistence type="predicted"/>
<comment type="caution">
    <text evidence="2">The sequence shown here is derived from an EMBL/GenBank/DDBJ whole genome shotgun (WGS) entry which is preliminary data.</text>
</comment>
<protein>
    <submittedName>
        <fullName evidence="2">Uncharacterized protein</fullName>
    </submittedName>
</protein>
<accession>A6GAV0</accession>
<feature type="compositionally biased region" description="Basic and acidic residues" evidence="1">
    <location>
        <begin position="373"/>
        <end position="388"/>
    </location>
</feature>
<evidence type="ECO:0000256" key="1">
    <source>
        <dbReference type="SAM" id="MobiDB-lite"/>
    </source>
</evidence>
<sequence>MLASALALGPRAEADPSERDTSCAAADELFVGFGDAASPAALEVYIDPMRTRQLELWLEARRIAGERPGELRIELIVSRGGVAEDVPAADALRQWFMAVVKAAQLRAGPEQLATASATIEDALRLLESQGPARVALQLQRGGAAGLARELGFDADTEAAVAAHTRGAKGRCLARQLDRDSRALSIRTMGQQATVVIIAKASGERLLQHVNPELRELRTQLDRAMQRTQVNPDASDFVPFGPSLGGQSSRLDQTFPETGVLVGGRALPHRLLIFVEDEEHGALSHWLEPAMRYRSDHPGELSVQLIAAGVGSRAVRLRRRLCAARSLGLEVEFLSHLAQRPGVRRLYETDLDSVLQPVADSQACSDSEPLNMDRSGEGPDGRRSSDFGHPRGAWLDGRPISRGDLESLEWQLGTSQTQGLIDWLLQPTNMAVFEF</sequence>
<name>A6GAV0_9BACT</name>
<dbReference type="Proteomes" id="UP000005801">
    <property type="component" value="Unassembled WGS sequence"/>
</dbReference>
<feature type="region of interest" description="Disordered" evidence="1">
    <location>
        <begin position="360"/>
        <end position="394"/>
    </location>
</feature>
<evidence type="ECO:0000313" key="2">
    <source>
        <dbReference type="EMBL" id="EDM77041.1"/>
    </source>
</evidence>
<organism evidence="2 3">
    <name type="scientific">Plesiocystis pacifica SIR-1</name>
    <dbReference type="NCBI Taxonomy" id="391625"/>
    <lineage>
        <taxon>Bacteria</taxon>
        <taxon>Pseudomonadati</taxon>
        <taxon>Myxococcota</taxon>
        <taxon>Polyangia</taxon>
        <taxon>Nannocystales</taxon>
        <taxon>Nannocystaceae</taxon>
        <taxon>Plesiocystis</taxon>
    </lineage>
</organism>
<keyword evidence="3" id="KW-1185">Reference proteome</keyword>
<dbReference type="EMBL" id="ABCS01000053">
    <property type="protein sequence ID" value="EDM77041.1"/>
    <property type="molecule type" value="Genomic_DNA"/>
</dbReference>
<gene>
    <name evidence="2" type="ORF">PPSIR1_16110</name>
</gene>
<evidence type="ECO:0000313" key="3">
    <source>
        <dbReference type="Proteomes" id="UP000005801"/>
    </source>
</evidence>